<dbReference type="Proteomes" id="UP000254799">
    <property type="component" value="Unassembled WGS sequence"/>
</dbReference>
<accession>A0A377WAR7</accession>
<evidence type="ECO:0000313" key="2">
    <source>
        <dbReference type="Proteomes" id="UP000254799"/>
    </source>
</evidence>
<name>A0A377WAR7_KLEPN</name>
<sequence length="75" mass="8427">MVLSIELSIFHDLPLARSQIDFLAIDSFEPAMLVKTGEEEIQTLGLHGLADGKKILYFTRIKINQPLEKLCSVVK</sequence>
<dbReference type="EMBL" id="UGLC01000002">
    <property type="protein sequence ID" value="STT51926.1"/>
    <property type="molecule type" value="Genomic_DNA"/>
</dbReference>
<dbReference type="AlphaFoldDB" id="A0A377WAR7"/>
<organism evidence="1 2">
    <name type="scientific">Klebsiella pneumoniae</name>
    <dbReference type="NCBI Taxonomy" id="573"/>
    <lineage>
        <taxon>Bacteria</taxon>
        <taxon>Pseudomonadati</taxon>
        <taxon>Pseudomonadota</taxon>
        <taxon>Gammaproteobacteria</taxon>
        <taxon>Enterobacterales</taxon>
        <taxon>Enterobacteriaceae</taxon>
        <taxon>Klebsiella/Raoultella group</taxon>
        <taxon>Klebsiella</taxon>
        <taxon>Klebsiella pneumoniae complex</taxon>
    </lineage>
</organism>
<gene>
    <name evidence="1" type="ORF">NCTC8849_00442</name>
</gene>
<proteinExistence type="predicted"/>
<protein>
    <submittedName>
        <fullName evidence="1">Uncharacterized protein</fullName>
    </submittedName>
</protein>
<evidence type="ECO:0000313" key="1">
    <source>
        <dbReference type="EMBL" id="STT51926.1"/>
    </source>
</evidence>
<reference evidence="1 2" key="1">
    <citation type="submission" date="2018-06" db="EMBL/GenBank/DDBJ databases">
        <authorList>
            <consortium name="Pathogen Informatics"/>
            <person name="Doyle S."/>
        </authorList>
    </citation>
    <scope>NUCLEOTIDE SEQUENCE [LARGE SCALE GENOMIC DNA]</scope>
    <source>
        <strain evidence="1 2">NCTC8849</strain>
    </source>
</reference>